<dbReference type="EMBL" id="CP139368">
    <property type="protein sequence ID" value="WPR90843.1"/>
    <property type="molecule type" value="Genomic_DNA"/>
</dbReference>
<sequence>MTDRRMLRIATTGARVLAGVLASAVFVIAVVTAVAIPWPTHAQKPVSVTATPAPTDTVLVCGGPLLALGRNAQNAGALSVAAPERLTTASPAGQPAPRQSAVEVPDVGNGGAPVLTAPPVGSARSVISGAGSATVQSDDLTGFAASACQEPRLESWLVGGASTTGASDLVRLANPGTVPATVQLTVYGASGGQVPPGGTLVVPPGTERVVPLAGLILGEQAPVVHVSASGAPVRAALQASITRTLVPGGVDQVSAVPTAERTQIVPGVTVVAAPAQGSNDNPTTVLRLLSATSTSTATVTVLSTSGATESRQSVPLQAGVPAEVALSNLAPGRHTVRVDSEARVVAAVWSTTGFAAGSDFAWYPAAPEVSASTLVTVPDGPSTVLSIVNPGTKPAVVKLTPMDGSAPRSLTIPAGQTLDVSVAARSSFTLEPQAGAHVRAAVTLTGSGALADIPVWPGEAAAASIDVYSG</sequence>
<dbReference type="InterPro" id="IPR043777">
    <property type="entry name" value="DUF5719"/>
</dbReference>
<reference evidence="1 2" key="1">
    <citation type="submission" date="2023-11" db="EMBL/GenBank/DDBJ databases">
        <title>Genome sequence of Microbacterium rhizosphaerae KACC 19337.</title>
        <authorList>
            <person name="Choi H."/>
            <person name="Kim S."/>
            <person name="Kim Y."/>
            <person name="Kwon S.-W."/>
            <person name="Heo J."/>
        </authorList>
    </citation>
    <scope>NUCLEOTIDE SEQUENCE [LARGE SCALE GENOMIC DNA]</scope>
    <source>
        <strain evidence="1 2">KACC 19337</strain>
    </source>
</reference>
<organism evidence="1 2">
    <name type="scientific">Microbacterium rhizosphaerae</name>
    <dbReference type="NCBI Taxonomy" id="1678237"/>
    <lineage>
        <taxon>Bacteria</taxon>
        <taxon>Bacillati</taxon>
        <taxon>Actinomycetota</taxon>
        <taxon>Actinomycetes</taxon>
        <taxon>Micrococcales</taxon>
        <taxon>Microbacteriaceae</taxon>
        <taxon>Microbacterium</taxon>
    </lineage>
</organism>
<accession>A0ABZ0SSQ2</accession>
<evidence type="ECO:0000313" key="2">
    <source>
        <dbReference type="Proteomes" id="UP001323798"/>
    </source>
</evidence>
<name>A0ABZ0SSQ2_9MICO</name>
<protein>
    <submittedName>
        <fullName evidence="1">DUF5719 family protein</fullName>
    </submittedName>
</protein>
<dbReference type="Pfam" id="PF18986">
    <property type="entry name" value="DUF5719"/>
    <property type="match status" value="1"/>
</dbReference>
<evidence type="ECO:0000313" key="1">
    <source>
        <dbReference type="EMBL" id="WPR90843.1"/>
    </source>
</evidence>
<dbReference type="RefSeq" id="WP_320943547.1">
    <property type="nucleotide sequence ID" value="NZ_BAABEU010000004.1"/>
</dbReference>
<proteinExistence type="predicted"/>
<keyword evidence="2" id="KW-1185">Reference proteome</keyword>
<gene>
    <name evidence="1" type="ORF">SM116_05990</name>
</gene>
<dbReference type="Proteomes" id="UP001323798">
    <property type="component" value="Chromosome"/>
</dbReference>